<evidence type="ECO:0000256" key="2">
    <source>
        <dbReference type="SAM" id="Phobius"/>
    </source>
</evidence>
<feature type="region of interest" description="Disordered" evidence="1">
    <location>
        <begin position="120"/>
        <end position="142"/>
    </location>
</feature>
<feature type="transmembrane region" description="Helical" evidence="2">
    <location>
        <begin position="51"/>
        <end position="73"/>
    </location>
</feature>
<keyword evidence="4" id="KW-1185">Reference proteome</keyword>
<name>A0A919W8G6_9ACTN</name>
<reference evidence="3 4" key="1">
    <citation type="submission" date="2021-03" db="EMBL/GenBank/DDBJ databases">
        <title>Whole genome shotgun sequence of Actinoplanes toevensis NBRC 105298.</title>
        <authorList>
            <person name="Komaki H."/>
            <person name="Tamura T."/>
        </authorList>
    </citation>
    <scope>NUCLEOTIDE SEQUENCE [LARGE SCALE GENOMIC DNA]</scope>
    <source>
        <strain evidence="3 4">NBRC 105298</strain>
    </source>
</reference>
<dbReference type="Proteomes" id="UP000677082">
    <property type="component" value="Unassembled WGS sequence"/>
</dbReference>
<organism evidence="3 4">
    <name type="scientific">Paractinoplanes toevensis</name>
    <dbReference type="NCBI Taxonomy" id="571911"/>
    <lineage>
        <taxon>Bacteria</taxon>
        <taxon>Bacillati</taxon>
        <taxon>Actinomycetota</taxon>
        <taxon>Actinomycetes</taxon>
        <taxon>Micromonosporales</taxon>
        <taxon>Micromonosporaceae</taxon>
        <taxon>Paractinoplanes</taxon>
    </lineage>
</organism>
<dbReference type="AlphaFoldDB" id="A0A919W8G6"/>
<keyword evidence="2" id="KW-0472">Membrane</keyword>
<dbReference type="EMBL" id="BOQN01000070">
    <property type="protein sequence ID" value="GIM93756.1"/>
    <property type="molecule type" value="Genomic_DNA"/>
</dbReference>
<dbReference type="Pfam" id="PF19953">
    <property type="entry name" value="EACC1"/>
    <property type="match status" value="1"/>
</dbReference>
<dbReference type="InterPro" id="IPR045428">
    <property type="entry name" value="EACC1"/>
</dbReference>
<evidence type="ECO:0000313" key="3">
    <source>
        <dbReference type="EMBL" id="GIM93756.1"/>
    </source>
</evidence>
<accession>A0A919W8G6</accession>
<protein>
    <submittedName>
        <fullName evidence="3">Uncharacterized protein</fullName>
    </submittedName>
</protein>
<proteinExistence type="predicted"/>
<evidence type="ECO:0000313" key="4">
    <source>
        <dbReference type="Proteomes" id="UP000677082"/>
    </source>
</evidence>
<comment type="caution">
    <text evidence="3">The sequence shown here is derived from an EMBL/GenBank/DDBJ whole genome shotgun (WGS) entry which is preliminary data.</text>
</comment>
<keyword evidence="2" id="KW-1133">Transmembrane helix</keyword>
<dbReference type="RefSeq" id="WP_213009553.1">
    <property type="nucleotide sequence ID" value="NZ_BOQN01000070.1"/>
</dbReference>
<keyword evidence="2" id="KW-0812">Transmembrane</keyword>
<evidence type="ECO:0000256" key="1">
    <source>
        <dbReference type="SAM" id="MobiDB-lite"/>
    </source>
</evidence>
<gene>
    <name evidence="3" type="ORF">Ato02nite_055490</name>
</gene>
<sequence length="142" mass="14692">MDVQIVVAGAADPDELVALDEWLAGDPELRGRVTARHAPPLPGTLGPVLEALLVAIGPGSTAAALGAALVTWVRGRRGQVSVIVTRPDGTTITLDAKRVRDLNTPALSAELNRIVALLGEAERRTGPDTEEGPSAGPDPARK</sequence>